<evidence type="ECO:0000256" key="1">
    <source>
        <dbReference type="ARBA" id="ARBA00004429"/>
    </source>
</evidence>
<dbReference type="GO" id="GO:0005886">
    <property type="term" value="C:plasma membrane"/>
    <property type="evidence" value="ECO:0007669"/>
    <property type="project" value="UniProtKB-SubCell"/>
</dbReference>
<dbReference type="GO" id="GO:0055085">
    <property type="term" value="P:transmembrane transport"/>
    <property type="evidence" value="ECO:0007669"/>
    <property type="project" value="InterPro"/>
</dbReference>
<keyword evidence="6 8" id="KW-1133">Transmembrane helix</keyword>
<feature type="domain" description="ABC transmembrane type-1" evidence="9">
    <location>
        <begin position="56"/>
        <end position="253"/>
    </location>
</feature>
<evidence type="ECO:0000259" key="9">
    <source>
        <dbReference type="PROSITE" id="PS50928"/>
    </source>
</evidence>
<dbReference type="Gene3D" id="1.10.3720.10">
    <property type="entry name" value="MetI-like"/>
    <property type="match status" value="1"/>
</dbReference>
<proteinExistence type="predicted"/>
<evidence type="ECO:0000256" key="6">
    <source>
        <dbReference type="ARBA" id="ARBA00022989"/>
    </source>
</evidence>
<keyword evidence="4" id="KW-0997">Cell inner membrane</keyword>
<dbReference type="InterPro" id="IPR035906">
    <property type="entry name" value="MetI-like_sf"/>
</dbReference>
<dbReference type="Proteomes" id="UP001143463">
    <property type="component" value="Unassembled WGS sequence"/>
</dbReference>
<evidence type="ECO:0000313" key="10">
    <source>
        <dbReference type="EMBL" id="GLL13020.1"/>
    </source>
</evidence>
<feature type="transmembrane region" description="Helical" evidence="8">
    <location>
        <begin position="231"/>
        <end position="253"/>
    </location>
</feature>
<dbReference type="EMBL" id="BSFQ01000018">
    <property type="protein sequence ID" value="GLL13020.1"/>
    <property type="molecule type" value="Genomic_DNA"/>
</dbReference>
<evidence type="ECO:0000256" key="2">
    <source>
        <dbReference type="ARBA" id="ARBA00022448"/>
    </source>
</evidence>
<keyword evidence="11" id="KW-1185">Reference proteome</keyword>
<feature type="transmembrane region" description="Helical" evidence="8">
    <location>
        <begin position="50"/>
        <end position="75"/>
    </location>
</feature>
<keyword evidence="7 8" id="KW-0472">Membrane</keyword>
<reference evidence="10" key="2">
    <citation type="submission" date="2023-01" db="EMBL/GenBank/DDBJ databases">
        <authorList>
            <person name="Sun Q."/>
            <person name="Evtushenko L."/>
        </authorList>
    </citation>
    <scope>NUCLEOTIDE SEQUENCE</scope>
    <source>
        <strain evidence="10">VKM Ac-1069</strain>
    </source>
</reference>
<keyword evidence="2" id="KW-0813">Transport</keyword>
<gene>
    <name evidence="10" type="ORF">GCM10017577_41630</name>
</gene>
<organism evidence="10 11">
    <name type="scientific">Pseudonocardia halophobica</name>
    <dbReference type="NCBI Taxonomy" id="29401"/>
    <lineage>
        <taxon>Bacteria</taxon>
        <taxon>Bacillati</taxon>
        <taxon>Actinomycetota</taxon>
        <taxon>Actinomycetes</taxon>
        <taxon>Pseudonocardiales</taxon>
        <taxon>Pseudonocardiaceae</taxon>
        <taxon>Pseudonocardia</taxon>
    </lineage>
</organism>
<dbReference type="PANTHER" id="PTHR43357">
    <property type="entry name" value="INNER MEMBRANE ABC TRANSPORTER PERMEASE PROTEIN YDCV"/>
    <property type="match status" value="1"/>
</dbReference>
<feature type="transmembrane region" description="Helical" evidence="8">
    <location>
        <begin position="87"/>
        <end position="113"/>
    </location>
</feature>
<keyword evidence="5 8" id="KW-0812">Transmembrane</keyword>
<dbReference type="AlphaFoldDB" id="A0A9W6L4Y6"/>
<name>A0A9W6L4Y6_9PSEU</name>
<evidence type="ECO:0000256" key="4">
    <source>
        <dbReference type="ARBA" id="ARBA00022519"/>
    </source>
</evidence>
<dbReference type="PANTHER" id="PTHR43357:SF4">
    <property type="entry name" value="INNER MEMBRANE ABC TRANSPORTER PERMEASE PROTEIN YDCV"/>
    <property type="match status" value="1"/>
</dbReference>
<dbReference type="RefSeq" id="WP_037043226.1">
    <property type="nucleotide sequence ID" value="NZ_BAAAUZ010000006.1"/>
</dbReference>
<protein>
    <submittedName>
        <fullName evidence="10">Spermidine/putrescine ABC transporter permease</fullName>
    </submittedName>
</protein>
<keyword evidence="3" id="KW-1003">Cell membrane</keyword>
<dbReference type="PROSITE" id="PS50928">
    <property type="entry name" value="ABC_TM1"/>
    <property type="match status" value="1"/>
</dbReference>
<evidence type="ECO:0000313" key="11">
    <source>
        <dbReference type="Proteomes" id="UP001143463"/>
    </source>
</evidence>
<comment type="subcellular location">
    <subcellularLocation>
        <location evidence="1">Cell inner membrane</location>
        <topology evidence="1">Multi-pass membrane protein</topology>
    </subcellularLocation>
</comment>
<sequence length="271" mass="28749">MTRGRRWRVVVLALAALYFLVPLVASAEFSLRAPGGGYGVANYTRIAEDPVLLSALFTSLRIAVLTAVIVLLLVVPTAVWVRLRFPSLAAVLESATILPIVIPPVVMAAGIAFVQANLGGPVFRALFDSSTSALTPFYVILALPFAYRAVDNGLAAIPLRTLVEAARNLGAGMTTALVRVILPAIRSAVLGAAFLTLALVLGEIVIARILLYTDTFPIAVVETGRSAAGVSVALSLASLLLTWVLLLAVSFVGGRRRRSLRSRPSVRRRTP</sequence>
<dbReference type="CDD" id="cd06261">
    <property type="entry name" value="TM_PBP2"/>
    <property type="match status" value="1"/>
</dbReference>
<comment type="caution">
    <text evidence="10">The sequence shown here is derived from an EMBL/GenBank/DDBJ whole genome shotgun (WGS) entry which is preliminary data.</text>
</comment>
<feature type="transmembrane region" description="Helical" evidence="8">
    <location>
        <begin position="133"/>
        <end position="150"/>
    </location>
</feature>
<accession>A0A9W6L4Y6</accession>
<evidence type="ECO:0000256" key="8">
    <source>
        <dbReference type="SAM" id="Phobius"/>
    </source>
</evidence>
<evidence type="ECO:0000256" key="5">
    <source>
        <dbReference type="ARBA" id="ARBA00022692"/>
    </source>
</evidence>
<reference evidence="10" key="1">
    <citation type="journal article" date="2014" name="Int. J. Syst. Evol. Microbiol.">
        <title>Complete genome sequence of Corynebacterium casei LMG S-19264T (=DSM 44701T), isolated from a smear-ripened cheese.</title>
        <authorList>
            <consortium name="US DOE Joint Genome Institute (JGI-PGF)"/>
            <person name="Walter F."/>
            <person name="Albersmeier A."/>
            <person name="Kalinowski J."/>
            <person name="Ruckert C."/>
        </authorList>
    </citation>
    <scope>NUCLEOTIDE SEQUENCE</scope>
    <source>
        <strain evidence="10">VKM Ac-1069</strain>
    </source>
</reference>
<dbReference type="InterPro" id="IPR000515">
    <property type="entry name" value="MetI-like"/>
</dbReference>
<dbReference type="SUPFAM" id="SSF161098">
    <property type="entry name" value="MetI-like"/>
    <property type="match status" value="1"/>
</dbReference>
<evidence type="ECO:0000256" key="3">
    <source>
        <dbReference type="ARBA" id="ARBA00022475"/>
    </source>
</evidence>
<evidence type="ECO:0000256" key="7">
    <source>
        <dbReference type="ARBA" id="ARBA00023136"/>
    </source>
</evidence>
<feature type="transmembrane region" description="Helical" evidence="8">
    <location>
        <begin position="188"/>
        <end position="211"/>
    </location>
</feature>